<organism evidence="4 5">
    <name type="scientific">Pseudomonas saudiphocaensis</name>
    <dbReference type="NCBI Taxonomy" id="1499686"/>
    <lineage>
        <taxon>Bacteria</taxon>
        <taxon>Pseudomonadati</taxon>
        <taxon>Pseudomonadota</taxon>
        <taxon>Gammaproteobacteria</taxon>
        <taxon>Pseudomonadales</taxon>
        <taxon>Pseudomonadaceae</taxon>
        <taxon>Pseudomonas</taxon>
    </lineage>
</organism>
<dbReference type="STRING" id="1499686.BN1079_01003"/>
<comment type="similarity">
    <text evidence="1">Belongs to the transglycosylase Slt family.</text>
</comment>
<evidence type="ECO:0000259" key="3">
    <source>
        <dbReference type="Pfam" id="PF01464"/>
    </source>
</evidence>
<feature type="chain" id="PRO_5001741504" evidence="2">
    <location>
        <begin position="22"/>
        <end position="191"/>
    </location>
</feature>
<dbReference type="AlphaFoldDB" id="A0A078LQX5"/>
<dbReference type="InterPro" id="IPR008258">
    <property type="entry name" value="Transglycosylase_SLT_dom_1"/>
</dbReference>
<dbReference type="HOGENOM" id="CLU_088197_0_0_6"/>
<feature type="domain" description="Transglycosylase SLT" evidence="3">
    <location>
        <begin position="79"/>
        <end position="174"/>
    </location>
</feature>
<accession>A0A078LQX5</accession>
<dbReference type="Pfam" id="PF01464">
    <property type="entry name" value="SLT"/>
    <property type="match status" value="1"/>
</dbReference>
<reference evidence="4 5" key="1">
    <citation type="submission" date="2014-07" db="EMBL/GenBank/DDBJ databases">
        <authorList>
            <person name="Urmite Genomes Urmite Genomes"/>
        </authorList>
    </citation>
    <scope>NUCLEOTIDE SEQUENCE [LARGE SCALE GENOMIC DNA]</scope>
    <source>
        <strain evidence="4 5">20_BN</strain>
    </source>
</reference>
<dbReference type="InterPro" id="IPR023346">
    <property type="entry name" value="Lysozyme-like_dom_sf"/>
</dbReference>
<dbReference type="PANTHER" id="PTHR37423:SF2">
    <property type="entry name" value="MEMBRANE-BOUND LYTIC MUREIN TRANSGLYCOSYLASE C"/>
    <property type="match status" value="1"/>
</dbReference>
<evidence type="ECO:0000313" key="5">
    <source>
        <dbReference type="Proteomes" id="UP000053902"/>
    </source>
</evidence>
<gene>
    <name evidence="4" type="ORF">BN1079_01003</name>
</gene>
<dbReference type="EMBL" id="CCSF01000001">
    <property type="protein sequence ID" value="CDZ93705.1"/>
    <property type="molecule type" value="Genomic_DNA"/>
</dbReference>
<dbReference type="Proteomes" id="UP000053902">
    <property type="component" value="Unassembled WGS sequence"/>
</dbReference>
<protein>
    <submittedName>
        <fullName evidence="4">Transglycosylase</fullName>
    </submittedName>
</protein>
<evidence type="ECO:0000313" key="4">
    <source>
        <dbReference type="EMBL" id="CDZ93705.1"/>
    </source>
</evidence>
<feature type="signal peptide" evidence="2">
    <location>
        <begin position="1"/>
        <end position="21"/>
    </location>
</feature>
<evidence type="ECO:0000256" key="1">
    <source>
        <dbReference type="ARBA" id="ARBA00007734"/>
    </source>
</evidence>
<dbReference type="PANTHER" id="PTHR37423">
    <property type="entry name" value="SOLUBLE LYTIC MUREIN TRANSGLYCOSYLASE-RELATED"/>
    <property type="match status" value="1"/>
</dbReference>
<keyword evidence="2" id="KW-0732">Signal</keyword>
<proteinExistence type="inferred from homology"/>
<evidence type="ECO:0000256" key="2">
    <source>
        <dbReference type="SAM" id="SignalP"/>
    </source>
</evidence>
<sequence length="191" mass="21660">MMTLRACLSLLLIAIVLPASASLRQAPEPELRDLLQQTVAEAESFQDRFDAEVWLVDMSARLKRYVPDPVERLSLLRLVHQEASKAGLSPELVLALIHAESHFDRFAISSVGAQGMMQVMPFWKAELGRPQDNLTDNATNLRYGCTILSYYLKRENGDISRALARYNGSLGQTRYPSKVIGFWQDFWYVKP</sequence>
<name>A0A078LQX5_9PSED</name>
<dbReference type="SUPFAM" id="SSF53955">
    <property type="entry name" value="Lysozyme-like"/>
    <property type="match status" value="1"/>
</dbReference>
<keyword evidence="5" id="KW-1185">Reference proteome</keyword>
<dbReference type="Gene3D" id="1.10.530.10">
    <property type="match status" value="1"/>
</dbReference>
<dbReference type="eggNOG" id="COG0741">
    <property type="taxonomic scope" value="Bacteria"/>
</dbReference>